<gene>
    <name evidence="3" type="ORF">BQ4739_LOCUS1853</name>
</gene>
<keyword evidence="4" id="KW-1185">Reference proteome</keyword>
<dbReference type="EMBL" id="FNXT01000138">
    <property type="protein sequence ID" value="SZX61352.1"/>
    <property type="molecule type" value="Genomic_DNA"/>
</dbReference>
<accession>A0A383V9A2</accession>
<protein>
    <recommendedName>
        <fullName evidence="5">MD-2-related lipid-recognition domain-containing protein</fullName>
    </recommendedName>
</protein>
<organism evidence="3 4">
    <name type="scientific">Tetradesmus obliquus</name>
    <name type="common">Green alga</name>
    <name type="synonym">Acutodesmus obliquus</name>
    <dbReference type="NCBI Taxonomy" id="3088"/>
    <lineage>
        <taxon>Eukaryota</taxon>
        <taxon>Viridiplantae</taxon>
        <taxon>Chlorophyta</taxon>
        <taxon>core chlorophytes</taxon>
        <taxon>Chlorophyceae</taxon>
        <taxon>CS clade</taxon>
        <taxon>Sphaeropleales</taxon>
        <taxon>Scenedesmaceae</taxon>
        <taxon>Tetradesmus</taxon>
    </lineage>
</organism>
<evidence type="ECO:0000313" key="4">
    <source>
        <dbReference type="Proteomes" id="UP000256970"/>
    </source>
</evidence>
<feature type="region of interest" description="Disordered" evidence="1">
    <location>
        <begin position="149"/>
        <end position="208"/>
    </location>
</feature>
<dbReference type="Proteomes" id="UP000256970">
    <property type="component" value="Unassembled WGS sequence"/>
</dbReference>
<feature type="chain" id="PRO_5017086746" description="MD-2-related lipid-recognition domain-containing protein" evidence="2">
    <location>
        <begin position="22"/>
        <end position="364"/>
    </location>
</feature>
<evidence type="ECO:0000256" key="1">
    <source>
        <dbReference type="SAM" id="MobiDB-lite"/>
    </source>
</evidence>
<dbReference type="STRING" id="3088.A0A383V9A2"/>
<evidence type="ECO:0008006" key="5">
    <source>
        <dbReference type="Google" id="ProtNLM"/>
    </source>
</evidence>
<proteinExistence type="predicted"/>
<evidence type="ECO:0000256" key="2">
    <source>
        <dbReference type="SAM" id="SignalP"/>
    </source>
</evidence>
<dbReference type="AlphaFoldDB" id="A0A383V9A2"/>
<sequence>MGCSVLLLPLVAVCVAVPASGQLPQIWPLDVTLTAERIGDKAAGAVTVINPTKGPIEVGKLIFRVLFFDEQRVQKDDIRQNLVVRKCGATKLPATLAQDDDVVCPFTTADNVYHGAIQITAGAVRATEPDDSFSGDALGMDMVDWLTPAGSDDAGGTDTIASSTNTGSAGSSSDAAPGFTAIEESNIPGGAHAGGSSDDAAPGFTANADSNIPGHDIACGQTDGEGKPATFCRTCGGISAVRNACQQQPECVAFDMQGADCGYLKSSAGPFKQPAPGFTSYVRVPPAGGAHAVGSSDDAAPGFTANADSNIPGHDIACGQADGEGNPAAFCRTCEGISAVWNACQQQPECVAFDMEGADCGYLK</sequence>
<feature type="signal peptide" evidence="2">
    <location>
        <begin position="1"/>
        <end position="21"/>
    </location>
</feature>
<feature type="compositionally biased region" description="Low complexity" evidence="1">
    <location>
        <begin position="161"/>
        <end position="176"/>
    </location>
</feature>
<keyword evidence="2" id="KW-0732">Signal</keyword>
<evidence type="ECO:0000313" key="3">
    <source>
        <dbReference type="EMBL" id="SZX61352.1"/>
    </source>
</evidence>
<reference evidence="3 4" key="1">
    <citation type="submission" date="2016-10" db="EMBL/GenBank/DDBJ databases">
        <authorList>
            <person name="Cai Z."/>
        </authorList>
    </citation>
    <scope>NUCLEOTIDE SEQUENCE [LARGE SCALE GENOMIC DNA]</scope>
</reference>
<feature type="compositionally biased region" description="Low complexity" evidence="1">
    <location>
        <begin position="188"/>
        <end position="203"/>
    </location>
</feature>
<name>A0A383V9A2_TETOB</name>